<dbReference type="Proteomes" id="UP000800041">
    <property type="component" value="Unassembled WGS sequence"/>
</dbReference>
<sequence length="148" mass="17268">IRYFLHHPRVPRPLRFSRTRALRHWTIHRAWQLHLRQERFRLESVLQRNQQAMAGACEALRFMDADGMDHSPRAKTRRAVVQGVDEGTSGHGGRDVGRLYRTAMMKRGVWARPGDRGRVVGGFPIEYGRAQMDFPSRNGWNHEWKRGG</sequence>
<dbReference type="EMBL" id="ML977173">
    <property type="protein sequence ID" value="KAF1983681.1"/>
    <property type="molecule type" value="Genomic_DNA"/>
</dbReference>
<dbReference type="OrthoDB" id="2098203at2759"/>
<dbReference type="GO" id="GO:0003735">
    <property type="term" value="F:structural constituent of ribosome"/>
    <property type="evidence" value="ECO:0007669"/>
    <property type="project" value="InterPro"/>
</dbReference>
<accession>A0A6G1GRW7</accession>
<dbReference type="Gene3D" id="6.10.250.3440">
    <property type="match status" value="1"/>
</dbReference>
<evidence type="ECO:0000313" key="2">
    <source>
        <dbReference type="Proteomes" id="UP000800041"/>
    </source>
</evidence>
<dbReference type="AlphaFoldDB" id="A0A6G1GRW7"/>
<evidence type="ECO:0000313" key="1">
    <source>
        <dbReference type="EMBL" id="KAF1983681.1"/>
    </source>
</evidence>
<feature type="non-terminal residue" evidence="1">
    <location>
        <position position="1"/>
    </location>
</feature>
<organism evidence="1 2">
    <name type="scientific">Aulographum hederae CBS 113979</name>
    <dbReference type="NCBI Taxonomy" id="1176131"/>
    <lineage>
        <taxon>Eukaryota</taxon>
        <taxon>Fungi</taxon>
        <taxon>Dikarya</taxon>
        <taxon>Ascomycota</taxon>
        <taxon>Pezizomycotina</taxon>
        <taxon>Dothideomycetes</taxon>
        <taxon>Pleosporomycetidae</taxon>
        <taxon>Aulographales</taxon>
        <taxon>Aulographaceae</taxon>
    </lineage>
</organism>
<dbReference type="PANTHER" id="PTHR39150:SF1">
    <property type="entry name" value="LARGE RIBOSOMAL SUBUNIT PROTEIN ML40"/>
    <property type="match status" value="1"/>
</dbReference>
<reference evidence="1" key="1">
    <citation type="journal article" date="2020" name="Stud. Mycol.">
        <title>101 Dothideomycetes genomes: a test case for predicting lifestyles and emergence of pathogens.</title>
        <authorList>
            <person name="Haridas S."/>
            <person name="Albert R."/>
            <person name="Binder M."/>
            <person name="Bloem J."/>
            <person name="Labutti K."/>
            <person name="Salamov A."/>
            <person name="Andreopoulos B."/>
            <person name="Baker S."/>
            <person name="Barry K."/>
            <person name="Bills G."/>
            <person name="Bluhm B."/>
            <person name="Cannon C."/>
            <person name="Castanera R."/>
            <person name="Culley D."/>
            <person name="Daum C."/>
            <person name="Ezra D."/>
            <person name="Gonzalez J."/>
            <person name="Henrissat B."/>
            <person name="Kuo A."/>
            <person name="Liang C."/>
            <person name="Lipzen A."/>
            <person name="Lutzoni F."/>
            <person name="Magnuson J."/>
            <person name="Mondo S."/>
            <person name="Nolan M."/>
            <person name="Ohm R."/>
            <person name="Pangilinan J."/>
            <person name="Park H.-J."/>
            <person name="Ramirez L."/>
            <person name="Alfaro M."/>
            <person name="Sun H."/>
            <person name="Tritt A."/>
            <person name="Yoshinaga Y."/>
            <person name="Zwiers L.-H."/>
            <person name="Turgeon B."/>
            <person name="Goodwin S."/>
            <person name="Spatafora J."/>
            <person name="Crous P."/>
            <person name="Grigoriev I."/>
        </authorList>
    </citation>
    <scope>NUCLEOTIDE SEQUENCE</scope>
    <source>
        <strain evidence="1">CBS 113979</strain>
    </source>
</reference>
<dbReference type="InterPro" id="IPR042831">
    <property type="entry name" value="Ribosomal_mL40_fung"/>
</dbReference>
<dbReference type="PANTHER" id="PTHR39150">
    <property type="entry name" value="54S RIBOSOMAL PROTEIN L28, MITOCHONDRIAL"/>
    <property type="match status" value="1"/>
</dbReference>
<gene>
    <name evidence="1" type="ORF">K402DRAFT_337988</name>
</gene>
<dbReference type="GO" id="GO:0032543">
    <property type="term" value="P:mitochondrial translation"/>
    <property type="evidence" value="ECO:0007669"/>
    <property type="project" value="InterPro"/>
</dbReference>
<keyword evidence="2" id="KW-1185">Reference proteome</keyword>
<proteinExistence type="predicted"/>
<protein>
    <submittedName>
        <fullName evidence="1">Uncharacterized protein</fullName>
    </submittedName>
</protein>
<name>A0A6G1GRW7_9PEZI</name>
<dbReference type="GO" id="GO:0005739">
    <property type="term" value="C:mitochondrion"/>
    <property type="evidence" value="ECO:0007669"/>
    <property type="project" value="GOC"/>
</dbReference>